<dbReference type="EMBL" id="BRXE01000041">
    <property type="protein sequence ID" value="GLB84128.1"/>
    <property type="molecule type" value="Genomic_DNA"/>
</dbReference>
<dbReference type="Gene3D" id="2.40.10.10">
    <property type="entry name" value="Trypsin-like serine proteases"/>
    <property type="match status" value="2"/>
</dbReference>
<dbReference type="AlphaFoldDB" id="A0A9P3UTL7"/>
<evidence type="ECO:0000313" key="4">
    <source>
        <dbReference type="EMBL" id="GLB84128.1"/>
    </source>
</evidence>
<evidence type="ECO:0008006" key="7">
    <source>
        <dbReference type="Google" id="ProtNLM"/>
    </source>
</evidence>
<accession>A0A9P3UTL7</accession>
<dbReference type="PROSITE" id="PS50005">
    <property type="entry name" value="TPR"/>
    <property type="match status" value="1"/>
</dbReference>
<dbReference type="InterPro" id="IPR011990">
    <property type="entry name" value="TPR-like_helical_dom_sf"/>
</dbReference>
<evidence type="ECO:0000313" key="6">
    <source>
        <dbReference type="Proteomes" id="UP001064782"/>
    </source>
</evidence>
<dbReference type="Pfam" id="PF13365">
    <property type="entry name" value="Trypsin_2"/>
    <property type="match status" value="1"/>
</dbReference>
<keyword evidence="1" id="KW-0802">TPR repeat</keyword>
<dbReference type="PANTHER" id="PTHR43019:SF23">
    <property type="entry name" value="PROTEASE DO-LIKE 5, CHLOROPLASTIC"/>
    <property type="match status" value="1"/>
</dbReference>
<keyword evidence="2" id="KW-0812">Transmembrane</keyword>
<dbReference type="PANTHER" id="PTHR43019">
    <property type="entry name" value="SERINE ENDOPROTEASE DEGS"/>
    <property type="match status" value="1"/>
</dbReference>
<organism evidence="5 6">
    <name type="scientific">Mycobacterium kiyosense</name>
    <dbReference type="NCBI Taxonomy" id="2871094"/>
    <lineage>
        <taxon>Bacteria</taxon>
        <taxon>Bacillati</taxon>
        <taxon>Actinomycetota</taxon>
        <taxon>Actinomycetes</taxon>
        <taxon>Mycobacteriales</taxon>
        <taxon>Mycobacteriaceae</taxon>
        <taxon>Mycobacterium</taxon>
    </lineage>
</organism>
<evidence type="ECO:0000313" key="5">
    <source>
        <dbReference type="EMBL" id="GLD29700.1"/>
    </source>
</evidence>
<feature type="repeat" description="TPR" evidence="1">
    <location>
        <begin position="317"/>
        <end position="350"/>
    </location>
</feature>
<reference evidence="5" key="1">
    <citation type="submission" date="2022-08" db="EMBL/GenBank/DDBJ databases">
        <title>Mycobacterium kiyosense sp. nov., scotochromogenic slow-glowing species isolated from respiratory specimens.</title>
        <authorList>
            <person name="Fukano H."/>
            <person name="Kazumi Y."/>
            <person name="Sakagami N."/>
            <person name="Ato M."/>
            <person name="Mitarai S."/>
            <person name="Hoshino Y."/>
        </authorList>
    </citation>
    <scope>NUCLEOTIDE SEQUENCE</scope>
    <source>
        <strain evidence="5">1413</strain>
        <strain evidence="4">SRL2020-028</strain>
    </source>
</reference>
<keyword evidence="2" id="KW-0472">Membrane</keyword>
<dbReference type="Proteomes" id="UP001064782">
    <property type="component" value="Unassembled WGS sequence"/>
</dbReference>
<dbReference type="GeneID" id="83629633"/>
<dbReference type="Pfam" id="PF00515">
    <property type="entry name" value="TPR_1"/>
    <property type="match status" value="1"/>
</dbReference>
<name>A0A9P3UTL7_9MYCO</name>
<dbReference type="Gene3D" id="1.25.40.10">
    <property type="entry name" value="Tetratricopeptide repeat domain"/>
    <property type="match status" value="1"/>
</dbReference>
<keyword evidence="6" id="KW-1185">Reference proteome</keyword>
<feature type="signal peptide" evidence="3">
    <location>
        <begin position="1"/>
        <end position="28"/>
    </location>
</feature>
<evidence type="ECO:0000256" key="3">
    <source>
        <dbReference type="SAM" id="SignalP"/>
    </source>
</evidence>
<comment type="caution">
    <text evidence="5">The sequence shown here is derived from an EMBL/GenBank/DDBJ whole genome shotgun (WGS) entry which is preliminary data.</text>
</comment>
<dbReference type="RefSeq" id="WP_236980977.1">
    <property type="nucleotide sequence ID" value="NZ_BRXE01000041.1"/>
</dbReference>
<dbReference type="InterPro" id="IPR043504">
    <property type="entry name" value="Peptidase_S1_PA_chymotrypsin"/>
</dbReference>
<sequence>MSGRRRAKTLALLAAAACLAPAGAPAMASADGGRPQSNPEERAAALIRPAVMVLGAQTYGLVKLPDGKTLSLFGEGSSAPIIATWTCTAFVVNPDGWVATAGHCVDPDTARRLIITRAATEYLRQFPDSPVGHDPLVVAEWLSRGATIVGNGPGQSPTASLTLIYGTGTKVTDKVPANVVDFRPLGKGDVALLKLDKHNLPSSELATDAEVNIGTAVLAVGYPETTQRVTGRTLDPTNKSGKVSKKSSMESSPVYEIDAAVAEGMSGGPTVDLSGRVIGVNSFGPVGEPQAFNFVAPADGLASLMAAKAVKSTLGAADQYYRTGLAHYYAGQYTDAIKDFDQALTLSPDYPGLVDLKASAANLRQQYGDVSTLRGSKLLWYIVGAALLVLVAGGLAARVWARRRRDAGLHEAGGPRPLELVAPQRLSPGEPHFCAHCGAQHHHAEKFCPNCGEKIVQGESA</sequence>
<dbReference type="PROSITE" id="PS51318">
    <property type="entry name" value="TAT"/>
    <property type="match status" value="1"/>
</dbReference>
<gene>
    <name evidence="5" type="ORF">Mkiyose1413_15830</name>
    <name evidence="4" type="ORF">SRL2020028_33840</name>
</gene>
<dbReference type="InterPro" id="IPR006311">
    <property type="entry name" value="TAT_signal"/>
</dbReference>
<dbReference type="SUPFAM" id="SSF48452">
    <property type="entry name" value="TPR-like"/>
    <property type="match status" value="1"/>
</dbReference>
<dbReference type="EMBL" id="BRZI01000007">
    <property type="protein sequence ID" value="GLD29700.1"/>
    <property type="molecule type" value="Genomic_DNA"/>
</dbReference>
<feature type="transmembrane region" description="Helical" evidence="2">
    <location>
        <begin position="378"/>
        <end position="401"/>
    </location>
</feature>
<feature type="chain" id="PRO_5040245852" description="Trypsin" evidence="3">
    <location>
        <begin position="29"/>
        <end position="461"/>
    </location>
</feature>
<dbReference type="InterPro" id="IPR019734">
    <property type="entry name" value="TPR_rpt"/>
</dbReference>
<keyword evidence="2" id="KW-1133">Transmembrane helix</keyword>
<evidence type="ECO:0000256" key="2">
    <source>
        <dbReference type="SAM" id="Phobius"/>
    </source>
</evidence>
<protein>
    <recommendedName>
        <fullName evidence="7">Trypsin</fullName>
    </recommendedName>
</protein>
<dbReference type="SUPFAM" id="SSF50494">
    <property type="entry name" value="Trypsin-like serine proteases"/>
    <property type="match status" value="1"/>
</dbReference>
<proteinExistence type="predicted"/>
<dbReference type="PROSITE" id="PS50293">
    <property type="entry name" value="TPR_REGION"/>
    <property type="match status" value="1"/>
</dbReference>
<keyword evidence="3" id="KW-0732">Signal</keyword>
<dbReference type="SMART" id="SM00028">
    <property type="entry name" value="TPR"/>
    <property type="match status" value="1"/>
</dbReference>
<evidence type="ECO:0000256" key="1">
    <source>
        <dbReference type="PROSITE-ProRule" id="PRU00339"/>
    </source>
</evidence>
<dbReference type="Proteomes" id="UP001165663">
    <property type="component" value="Unassembled WGS sequence"/>
</dbReference>
<dbReference type="InterPro" id="IPR009003">
    <property type="entry name" value="Peptidase_S1_PA"/>
</dbReference>